<proteinExistence type="predicted"/>
<keyword evidence="1" id="KW-0547">Nucleotide-binding</keyword>
<comment type="caution">
    <text evidence="1">The sequence shown here is derived from an EMBL/GenBank/DDBJ whole genome shotgun (WGS) entry which is preliminary data.</text>
</comment>
<evidence type="ECO:0000313" key="1">
    <source>
        <dbReference type="EMBL" id="EEE06390.1"/>
    </source>
</evidence>
<keyword evidence="1" id="KW-0067">ATP-binding</keyword>
<name>B9BRG9_9BURK</name>
<evidence type="ECO:0000313" key="2">
    <source>
        <dbReference type="Proteomes" id="UP000004535"/>
    </source>
</evidence>
<dbReference type="Proteomes" id="UP000004535">
    <property type="component" value="Unassembled WGS sequence"/>
</dbReference>
<dbReference type="GO" id="GO:0005524">
    <property type="term" value="F:ATP binding"/>
    <property type="evidence" value="ECO:0007669"/>
    <property type="project" value="UniProtKB-KW"/>
</dbReference>
<gene>
    <name evidence="1" type="ORF">BURMUCGD2_3986</name>
</gene>
<sequence>MRCRVCAIVVSRRSRRHGGLRVCPECITAAARNCRVGRDARAAFLHGHAFIRGCGRSDVKLSQSDAQANALVAKRRQTNRALLRTSAYAIARRCWRSAFCIAAIGCRAVWREARRGRGPCRICASVCRNSSAGPGFFWQLCRHAVTRVSPRYTRRRFRWMPPRS</sequence>
<dbReference type="EMBL" id="ACFC01000006">
    <property type="protein sequence ID" value="EEE06390.1"/>
    <property type="molecule type" value="Genomic_DNA"/>
</dbReference>
<organism evidence="1 2">
    <name type="scientific">Burkholderia multivorans CGD2</name>
    <dbReference type="NCBI Taxonomy" id="513052"/>
    <lineage>
        <taxon>Bacteria</taxon>
        <taxon>Pseudomonadati</taxon>
        <taxon>Pseudomonadota</taxon>
        <taxon>Betaproteobacteria</taxon>
        <taxon>Burkholderiales</taxon>
        <taxon>Burkholderiaceae</taxon>
        <taxon>Burkholderia</taxon>
        <taxon>Burkholderia cepacia complex</taxon>
    </lineage>
</organism>
<reference evidence="1 2" key="1">
    <citation type="journal article" date="2012" name="J. Bacteriol.">
        <title>Draft Genome Sequence Determination for Cystic Fibrosis and Chronic Granulomatous Disease Burkholderia multivorans Isolates.</title>
        <authorList>
            <person name="Varga J.J."/>
            <person name="Losada L."/>
            <person name="Zelazny A.M."/>
            <person name="Brinkac L."/>
            <person name="Harkins D."/>
            <person name="Radune D."/>
            <person name="Hostetler J."/>
            <person name="Sampaio E.P."/>
            <person name="Ronning C.M."/>
            <person name="Nierman W.C."/>
            <person name="Greenberg D.E."/>
            <person name="Holland S.M."/>
            <person name="Goldberg J.B."/>
        </authorList>
    </citation>
    <scope>NUCLEOTIDE SEQUENCE [LARGE SCALE GENOMIC DNA]</scope>
    <source>
        <strain evidence="1 2">CGD2</strain>
    </source>
</reference>
<accession>B9BRG9</accession>
<protein>
    <submittedName>
        <fullName evidence="1">Glycine betaine/L-proline ABC transporter, ATP-binding protein</fullName>
    </submittedName>
</protein>
<dbReference type="AlphaFoldDB" id="B9BRG9"/>